<protein>
    <submittedName>
        <fullName evidence="2">DIX domain containing 1</fullName>
    </submittedName>
</protein>
<organism evidence="2 3">
    <name type="scientific">Gasterosteus aculeatus aculeatus</name>
    <name type="common">three-spined stickleback</name>
    <dbReference type="NCBI Taxonomy" id="481459"/>
    <lineage>
        <taxon>Eukaryota</taxon>
        <taxon>Metazoa</taxon>
        <taxon>Chordata</taxon>
        <taxon>Craniata</taxon>
        <taxon>Vertebrata</taxon>
        <taxon>Euteleostomi</taxon>
        <taxon>Actinopterygii</taxon>
        <taxon>Neopterygii</taxon>
        <taxon>Teleostei</taxon>
        <taxon>Neoteleostei</taxon>
        <taxon>Acanthomorphata</taxon>
        <taxon>Eupercaria</taxon>
        <taxon>Perciformes</taxon>
        <taxon>Cottioidei</taxon>
        <taxon>Gasterosteales</taxon>
        <taxon>Gasterosteidae</taxon>
        <taxon>Gasterosteus</taxon>
    </lineage>
</organism>
<evidence type="ECO:0000313" key="3">
    <source>
        <dbReference type="Proteomes" id="UP000007635"/>
    </source>
</evidence>
<dbReference type="PANTHER" id="PTHR10878:SF39">
    <property type="entry name" value="DIXIN ISOFORM X1"/>
    <property type="match status" value="1"/>
</dbReference>
<evidence type="ECO:0000313" key="2">
    <source>
        <dbReference type="Ensembl" id="ENSGACP00000029814.1"/>
    </source>
</evidence>
<dbReference type="GO" id="GO:0005829">
    <property type="term" value="C:cytosol"/>
    <property type="evidence" value="ECO:0007669"/>
    <property type="project" value="TreeGrafter"/>
</dbReference>
<dbReference type="InterPro" id="IPR036872">
    <property type="entry name" value="CH_dom_sf"/>
</dbReference>
<dbReference type="AlphaFoldDB" id="A0AAQ4NT41"/>
<accession>A0AAQ4NT41</accession>
<reference evidence="2 3" key="1">
    <citation type="journal article" date="2021" name="G3 (Bethesda)">
        <title>Improved contiguity of the threespine stickleback genome using long-read sequencing.</title>
        <authorList>
            <person name="Nath S."/>
            <person name="Shaw D.E."/>
            <person name="White M.A."/>
        </authorList>
    </citation>
    <scope>NUCLEOTIDE SEQUENCE [LARGE SCALE GENOMIC DNA]</scope>
    <source>
        <strain evidence="2 3">Lake Benthic</strain>
    </source>
</reference>
<dbReference type="PANTHER" id="PTHR10878">
    <property type="entry name" value="SEGMENT POLARITY PROTEIN DISHEVELLED"/>
    <property type="match status" value="1"/>
</dbReference>
<proteinExistence type="predicted"/>
<sequence>MIASLSRGSLLDEVLHGGFNEQQLTAYVSWVNCQLKRKPGLKPIKNLRHDLQDGVVLTQLIEIVAGELLEGVHVAPQNKEESRQNVAQVLQFISSRHIRMPHISARDIVDGNLKSVMRIILALAAHFKPSANHRAASVSERGLTRGFASHDPLSTVALAQGSAAALASAQPELRSLHAPHVSRVAGGWMRKRMCVFVHWLSSTKEELRTSRTMPRLAAAAVHCHLQELHPAPTRIERRRTTNHRRAVWSHLTLMQRRRWRVLLRKLWSRRFRRHVKWCLLYRLCCCMVRCLRTSRTCL</sequence>
<dbReference type="FunFam" id="1.10.418.10:FF:000054">
    <property type="entry name" value="Dixin isoform 1"/>
    <property type="match status" value="1"/>
</dbReference>
<reference evidence="2" key="2">
    <citation type="submission" date="2025-08" db="UniProtKB">
        <authorList>
            <consortium name="Ensembl"/>
        </authorList>
    </citation>
    <scope>IDENTIFICATION</scope>
</reference>
<dbReference type="Gene3D" id="1.10.418.10">
    <property type="entry name" value="Calponin-like domain"/>
    <property type="match status" value="1"/>
</dbReference>
<dbReference type="SMART" id="SM00033">
    <property type="entry name" value="CH"/>
    <property type="match status" value="1"/>
</dbReference>
<keyword evidence="3" id="KW-1185">Reference proteome</keyword>
<dbReference type="Pfam" id="PF00307">
    <property type="entry name" value="CH"/>
    <property type="match status" value="1"/>
</dbReference>
<name>A0AAQ4NT41_GASAC</name>
<dbReference type="Proteomes" id="UP000007635">
    <property type="component" value="Chromosome VII"/>
</dbReference>
<dbReference type="Ensembl" id="ENSGACT00000065954.1">
    <property type="protein sequence ID" value="ENSGACP00000029814.1"/>
    <property type="gene ID" value="ENSGACG00000030831.1"/>
</dbReference>
<dbReference type="SUPFAM" id="SSF47576">
    <property type="entry name" value="Calponin-homology domain, CH-domain"/>
    <property type="match status" value="1"/>
</dbReference>
<feature type="domain" description="Calponin-homology (CH)" evidence="1">
    <location>
        <begin position="21"/>
        <end position="128"/>
    </location>
</feature>
<dbReference type="InterPro" id="IPR001715">
    <property type="entry name" value="CH_dom"/>
</dbReference>
<dbReference type="GO" id="GO:0060070">
    <property type="term" value="P:canonical Wnt signaling pathway"/>
    <property type="evidence" value="ECO:0007669"/>
    <property type="project" value="TreeGrafter"/>
</dbReference>
<dbReference type="PROSITE" id="PS50021">
    <property type="entry name" value="CH"/>
    <property type="match status" value="1"/>
</dbReference>
<dbReference type="GeneTree" id="ENSGT00950000182903"/>
<dbReference type="CDD" id="cd21213">
    <property type="entry name" value="CH_DIXDC1"/>
    <property type="match status" value="1"/>
</dbReference>
<reference evidence="2" key="3">
    <citation type="submission" date="2025-09" db="UniProtKB">
        <authorList>
            <consortium name="Ensembl"/>
        </authorList>
    </citation>
    <scope>IDENTIFICATION</scope>
</reference>
<evidence type="ECO:0000259" key="1">
    <source>
        <dbReference type="PROSITE" id="PS50021"/>
    </source>
</evidence>
<dbReference type="InterPro" id="IPR015506">
    <property type="entry name" value="Dsh/Dvl-rel"/>
</dbReference>